<keyword evidence="3" id="KW-1185">Reference proteome</keyword>
<evidence type="ECO:0000313" key="3">
    <source>
        <dbReference type="Proteomes" id="UP000015103"/>
    </source>
</evidence>
<dbReference type="EMBL" id="ACPB03026492">
    <property type="status" value="NOT_ANNOTATED_CDS"/>
    <property type="molecule type" value="Genomic_DNA"/>
</dbReference>
<dbReference type="HOGENOM" id="CLU_2580721_0_0_1"/>
<proteinExistence type="predicted"/>
<feature type="region of interest" description="Disordered" evidence="1">
    <location>
        <begin position="1"/>
        <end position="40"/>
    </location>
</feature>
<reference evidence="2" key="1">
    <citation type="submission" date="2015-05" db="UniProtKB">
        <authorList>
            <consortium name="EnsemblMetazoa"/>
        </authorList>
    </citation>
    <scope>IDENTIFICATION</scope>
</reference>
<organism evidence="2 3">
    <name type="scientific">Rhodnius prolixus</name>
    <name type="common">Triatomid bug</name>
    <dbReference type="NCBI Taxonomy" id="13249"/>
    <lineage>
        <taxon>Eukaryota</taxon>
        <taxon>Metazoa</taxon>
        <taxon>Ecdysozoa</taxon>
        <taxon>Arthropoda</taxon>
        <taxon>Hexapoda</taxon>
        <taxon>Insecta</taxon>
        <taxon>Pterygota</taxon>
        <taxon>Neoptera</taxon>
        <taxon>Paraneoptera</taxon>
        <taxon>Hemiptera</taxon>
        <taxon>Heteroptera</taxon>
        <taxon>Panheteroptera</taxon>
        <taxon>Cimicomorpha</taxon>
        <taxon>Reduviidae</taxon>
        <taxon>Triatominae</taxon>
        <taxon>Rhodnius</taxon>
    </lineage>
</organism>
<dbReference type="AlphaFoldDB" id="T1H9F7"/>
<evidence type="ECO:0000313" key="2">
    <source>
        <dbReference type="EnsemblMetazoa" id="RPRC000660-PA"/>
    </source>
</evidence>
<protein>
    <submittedName>
        <fullName evidence="2">Reverse transcriptase domain-containing protein</fullName>
    </submittedName>
</protein>
<feature type="compositionally biased region" description="Basic and acidic residues" evidence="1">
    <location>
        <begin position="1"/>
        <end position="33"/>
    </location>
</feature>
<dbReference type="Proteomes" id="UP000015103">
    <property type="component" value="Unassembled WGS sequence"/>
</dbReference>
<dbReference type="InParanoid" id="T1H9F7"/>
<dbReference type="VEuPathDB" id="VectorBase:RPRC000660"/>
<accession>T1H9F7</accession>
<name>T1H9F7_RHOPR</name>
<dbReference type="EnsemblMetazoa" id="RPRC000660-RA">
    <property type="protein sequence ID" value="RPRC000660-PA"/>
    <property type="gene ID" value="RPRC000660"/>
</dbReference>
<sequence length="81" mass="9456">RLSERNGENERNDCKNGSDSKEDNDNVEVHSQDSETQQDISYEEDFSKAFDTIDHNILWKKLNLIGVSGKIIRIIRNLYEQ</sequence>
<evidence type="ECO:0000256" key="1">
    <source>
        <dbReference type="SAM" id="MobiDB-lite"/>
    </source>
</evidence>